<dbReference type="EMBL" id="NTJD01000008">
    <property type="protein sequence ID" value="PCD76014.1"/>
    <property type="molecule type" value="Genomic_DNA"/>
</dbReference>
<gene>
    <name evidence="1" type="ORF">CLN94_11020</name>
</gene>
<evidence type="ECO:0000313" key="2">
    <source>
        <dbReference type="Proteomes" id="UP000243507"/>
    </source>
</evidence>
<keyword evidence="2" id="KW-1185">Reference proteome</keyword>
<comment type="caution">
    <text evidence="1">The sequence shown here is derived from an EMBL/GenBank/DDBJ whole genome shotgun (WGS) entry which is preliminary data.</text>
</comment>
<evidence type="ECO:0000313" key="1">
    <source>
        <dbReference type="EMBL" id="PCD76014.1"/>
    </source>
</evidence>
<dbReference type="Proteomes" id="UP000243507">
    <property type="component" value="Unassembled WGS sequence"/>
</dbReference>
<proteinExistence type="predicted"/>
<dbReference type="AlphaFoldDB" id="A0A2A4CPJ0"/>
<reference evidence="1 2" key="1">
    <citation type="submission" date="2017-09" db="EMBL/GenBank/DDBJ databases">
        <title>A multilocus sequence analysis scheme for characterization of bacteria in the genus Thioclava.</title>
        <authorList>
            <person name="Liu Y."/>
            <person name="Shao Z."/>
        </authorList>
    </citation>
    <scope>NUCLEOTIDE SEQUENCE [LARGE SCALE GENOMIC DNA]</scope>
    <source>
        <strain evidence="1 2">CAU 1312</strain>
    </source>
</reference>
<name>A0A2A4CPJ0_9RHOB</name>
<protein>
    <submittedName>
        <fullName evidence="1">Uncharacterized protein</fullName>
    </submittedName>
</protein>
<organism evidence="1 2">
    <name type="scientific">Pseudothioclava arenosa</name>
    <dbReference type="NCBI Taxonomy" id="1795308"/>
    <lineage>
        <taxon>Bacteria</taxon>
        <taxon>Pseudomonadati</taxon>
        <taxon>Pseudomonadota</taxon>
        <taxon>Alphaproteobacteria</taxon>
        <taxon>Rhodobacterales</taxon>
        <taxon>Paracoccaceae</taxon>
        <taxon>Pseudothioclava</taxon>
    </lineage>
</organism>
<sequence length="97" mass="11016">MLGGMARALKSLIFLMASLLAAFAVYGGRGILMRFWLRKGYALGLERSLRKGLILALWLDALEMGRGPDGWMIGFSMRVRRCSGHLRRRWPRRSFSG</sequence>
<accession>A0A2A4CPJ0</accession>